<dbReference type="GO" id="GO:0003677">
    <property type="term" value="F:DNA binding"/>
    <property type="evidence" value="ECO:0007669"/>
    <property type="project" value="UniProtKB-UniRule"/>
</dbReference>
<dbReference type="STRING" id="440168.SAMN04487974_1111"/>
<dbReference type="EMBL" id="FNCS01000011">
    <property type="protein sequence ID" value="SDG87756.1"/>
    <property type="molecule type" value="Genomic_DNA"/>
</dbReference>
<gene>
    <name evidence="5" type="ORF">SAMN04487974_1111</name>
    <name evidence="6" type="ORF">SAMN04487974_11391</name>
</gene>
<evidence type="ECO:0000313" key="5">
    <source>
        <dbReference type="EMBL" id="SDG87756.1"/>
    </source>
</evidence>
<sequence>MTTYQANAPITPLRQRMQQDMVMRGLGAHTQQDYVRHVRNFAAFLGRPPDSATAKDIRHYQLHQHETGVGPATINSTVS</sequence>
<keyword evidence="7" id="KW-1185">Reference proteome</keyword>
<dbReference type="Proteomes" id="UP000199495">
    <property type="component" value="Unassembled WGS sequence"/>
</dbReference>
<evidence type="ECO:0000259" key="4">
    <source>
        <dbReference type="PROSITE" id="PS51900"/>
    </source>
</evidence>
<dbReference type="Pfam" id="PF13495">
    <property type="entry name" value="Phage_int_SAM_4"/>
    <property type="match status" value="1"/>
</dbReference>
<dbReference type="InterPro" id="IPR004107">
    <property type="entry name" value="Integrase_SAM-like_N"/>
</dbReference>
<evidence type="ECO:0000313" key="6">
    <source>
        <dbReference type="EMBL" id="SDG94966.1"/>
    </source>
</evidence>
<evidence type="ECO:0000256" key="3">
    <source>
        <dbReference type="PROSITE-ProRule" id="PRU01248"/>
    </source>
</evidence>
<reference evidence="5 7" key="1">
    <citation type="submission" date="2016-10" db="EMBL/GenBank/DDBJ databases">
        <authorList>
            <person name="de Groot N.N."/>
        </authorList>
    </citation>
    <scope>NUCLEOTIDE SEQUENCE [LARGE SCALE GENOMIC DNA]</scope>
    <source>
        <strain evidence="5 7">CGMCC 1.10267</strain>
    </source>
</reference>
<dbReference type="PROSITE" id="PS51900">
    <property type="entry name" value="CB"/>
    <property type="match status" value="1"/>
</dbReference>
<name>A0A1G7XUI9_9HYPH</name>
<proteinExistence type="predicted"/>
<dbReference type="AlphaFoldDB" id="A0A1G7XUI9"/>
<feature type="domain" description="Core-binding (CB)" evidence="4">
    <location>
        <begin position="8"/>
        <end position="79"/>
    </location>
</feature>
<dbReference type="Gene3D" id="1.10.150.130">
    <property type="match status" value="1"/>
</dbReference>
<keyword evidence="2 3" id="KW-0238">DNA-binding</keyword>
<dbReference type="GO" id="GO:0015074">
    <property type="term" value="P:DNA integration"/>
    <property type="evidence" value="ECO:0007669"/>
    <property type="project" value="UniProtKB-KW"/>
</dbReference>
<evidence type="ECO:0000256" key="2">
    <source>
        <dbReference type="ARBA" id="ARBA00023125"/>
    </source>
</evidence>
<dbReference type="InterPro" id="IPR010998">
    <property type="entry name" value="Integrase_recombinase_N"/>
</dbReference>
<evidence type="ECO:0000313" key="7">
    <source>
        <dbReference type="Proteomes" id="UP000199495"/>
    </source>
</evidence>
<feature type="non-terminal residue" evidence="5">
    <location>
        <position position="79"/>
    </location>
</feature>
<evidence type="ECO:0000256" key="1">
    <source>
        <dbReference type="ARBA" id="ARBA00022908"/>
    </source>
</evidence>
<protein>
    <submittedName>
        <fullName evidence="5">Phage integrase, N-terminal SAM-like domain</fullName>
    </submittedName>
</protein>
<dbReference type="RefSeq" id="WP_176762691.1">
    <property type="nucleotide sequence ID" value="NZ_FNCS01000011.1"/>
</dbReference>
<dbReference type="InterPro" id="IPR044068">
    <property type="entry name" value="CB"/>
</dbReference>
<organism evidence="5 7">
    <name type="scientific">Pelagibacterium luteolum</name>
    <dbReference type="NCBI Taxonomy" id="440168"/>
    <lineage>
        <taxon>Bacteria</taxon>
        <taxon>Pseudomonadati</taxon>
        <taxon>Pseudomonadota</taxon>
        <taxon>Alphaproteobacteria</taxon>
        <taxon>Hyphomicrobiales</taxon>
        <taxon>Devosiaceae</taxon>
        <taxon>Pelagibacterium</taxon>
    </lineage>
</organism>
<keyword evidence="1" id="KW-0229">DNA integration</keyword>
<accession>A0A1G7XUI9</accession>
<dbReference type="EMBL" id="FNCS01000013">
    <property type="protein sequence ID" value="SDG94966.1"/>
    <property type="molecule type" value="Genomic_DNA"/>
</dbReference>